<feature type="signal peptide" evidence="2">
    <location>
        <begin position="1"/>
        <end position="28"/>
    </location>
</feature>
<proteinExistence type="predicted"/>
<evidence type="ECO:0000256" key="1">
    <source>
        <dbReference type="SAM" id="MobiDB-lite"/>
    </source>
</evidence>
<name>A0AA88JRD3_RHIRH</name>
<feature type="region of interest" description="Disordered" evidence="1">
    <location>
        <begin position="201"/>
        <end position="251"/>
    </location>
</feature>
<evidence type="ECO:0000256" key="2">
    <source>
        <dbReference type="SAM" id="SignalP"/>
    </source>
</evidence>
<dbReference type="AlphaFoldDB" id="A0AA88JRD3"/>
<dbReference type="RefSeq" id="WP_149898489.1">
    <property type="nucleotide sequence ID" value="NZ_QRFF01000002.1"/>
</dbReference>
<protein>
    <submittedName>
        <fullName evidence="3">Uncharacterized protein</fullName>
    </submittedName>
</protein>
<evidence type="ECO:0000313" key="3">
    <source>
        <dbReference type="EMBL" id="KAA3502773.1"/>
    </source>
</evidence>
<evidence type="ECO:0000313" key="4">
    <source>
        <dbReference type="Proteomes" id="UP000473658"/>
    </source>
</evidence>
<keyword evidence="2" id="KW-0732">Signal</keyword>
<feature type="chain" id="PRO_5041644423" evidence="2">
    <location>
        <begin position="29"/>
        <end position="477"/>
    </location>
</feature>
<organism evidence="3 4">
    <name type="scientific">Rhizobium rhizogenes</name>
    <name type="common">Agrobacterium rhizogenes</name>
    <dbReference type="NCBI Taxonomy" id="359"/>
    <lineage>
        <taxon>Bacteria</taxon>
        <taxon>Pseudomonadati</taxon>
        <taxon>Pseudomonadota</taxon>
        <taxon>Alphaproteobacteria</taxon>
        <taxon>Hyphomicrobiales</taxon>
        <taxon>Rhizobiaceae</taxon>
        <taxon>Rhizobium/Agrobacterium group</taxon>
        <taxon>Rhizobium</taxon>
    </lineage>
</organism>
<gene>
    <name evidence="3" type="ORF">DXM27_07355</name>
</gene>
<dbReference type="EMBL" id="QRFF01000002">
    <property type="protein sequence ID" value="KAA3502773.1"/>
    <property type="molecule type" value="Genomic_DNA"/>
</dbReference>
<comment type="caution">
    <text evidence="3">The sequence shown here is derived from an EMBL/GenBank/DDBJ whole genome shotgun (WGS) entry which is preliminary data.</text>
</comment>
<accession>A0AA88JRD3</accession>
<sequence>MTKNAGILLAALSLSATIVASISTLAVAGEHSYHKGNSWQVILKTPDPFGDKAFCGFRSTAWSGKSVVIEYTLVGIDKIVPRLRLTKQNWNLPAGQTTNVSIGTEWAGNIQFVSKVVNGDELYGEIPEDFAEDGGGFKVTTILGTAISTNKPAPLAITFQGNEPPWIVPVMTYKEAIALGTGFDTCISTLTGLGPSLFKAPQASSTSPFGQPSGEGAGTAAQAPANRREMLQNPPPKSAAATAASTSPWTFEQREEDWGDTCFVESKQGDVTVGFMGAPGKDFVAFVENGNFDGVVRASWQVDDKAAQMSNGHPEDYFGWYGFYELSPQILDDGKKGKKLEIADLDGKTIAISLADAAAPFSQFQTCFNKAAPKTEKASNYPAAKQTPPNRKGCVLEVGGTKAIDGACYWGPYGSMDGSFVMEANGYFAIIEVDNDEADGWWNDTPGATHAHTRLGEMKRAGQCWKSESVRVCIGAK</sequence>
<dbReference type="Proteomes" id="UP000473658">
    <property type="component" value="Unassembled WGS sequence"/>
</dbReference>
<feature type="compositionally biased region" description="Low complexity" evidence="1">
    <location>
        <begin position="238"/>
        <end position="247"/>
    </location>
</feature>
<reference evidence="3 4" key="1">
    <citation type="submission" date="2018-08" db="EMBL/GenBank/DDBJ databases">
        <title>Crown Gall in kiwifruit.</title>
        <authorList>
            <person name="Visnovsky S.B."/>
            <person name="Pitman A.R."/>
        </authorList>
    </citation>
    <scope>NUCLEOTIDE SEQUENCE [LARGE SCALE GENOMIC DNA]</scope>
    <source>
        <strain evidence="3 4">SBV_302_78_2</strain>
    </source>
</reference>